<dbReference type="EMBL" id="UGSC01000001">
    <property type="protein sequence ID" value="SUA68428.1"/>
    <property type="molecule type" value="Genomic_DNA"/>
</dbReference>
<protein>
    <submittedName>
        <fullName evidence="1">Uncharacterized protein</fullName>
    </submittedName>
</protein>
<sequence length="102" mass="12115">MSILNLLFRKRIKQIETRAYTQGVQEGIYKGIELMRKANEGVFVPSPFGGGYTKYLCSDGNLRRYRDKMLYETNNKKIYSKEYFDMLNDNFTKIKIHNKKDE</sequence>
<reference evidence="1 2" key="1">
    <citation type="submission" date="2018-06" db="EMBL/GenBank/DDBJ databases">
        <authorList>
            <consortium name="Pathogen Informatics"/>
            <person name="Doyle S."/>
        </authorList>
    </citation>
    <scope>NUCLEOTIDE SEQUENCE [LARGE SCALE GENOMIC DNA]</scope>
    <source>
        <strain evidence="1 2">NCTC10343</strain>
    </source>
</reference>
<dbReference type="Proteomes" id="UP000254400">
    <property type="component" value="Unassembled WGS sequence"/>
</dbReference>
<gene>
    <name evidence="1" type="ORF">NCTC10343_01677</name>
</gene>
<evidence type="ECO:0000313" key="2">
    <source>
        <dbReference type="Proteomes" id="UP000254400"/>
    </source>
</evidence>
<dbReference type="RefSeq" id="WP_019686761.1">
    <property type="nucleotide sequence ID" value="NZ_CP036496.1"/>
</dbReference>
<accession>A0A378XXM4</accession>
<dbReference type="GeneID" id="93350460"/>
<organism evidence="1 2">
    <name type="scientific">Paenibacillus polymyxa</name>
    <name type="common">Bacillus polymyxa</name>
    <dbReference type="NCBI Taxonomy" id="1406"/>
    <lineage>
        <taxon>Bacteria</taxon>
        <taxon>Bacillati</taxon>
        <taxon>Bacillota</taxon>
        <taxon>Bacilli</taxon>
        <taxon>Bacillales</taxon>
        <taxon>Paenibacillaceae</taxon>
        <taxon>Paenibacillus</taxon>
    </lineage>
</organism>
<dbReference type="AlphaFoldDB" id="A0A378XXM4"/>
<proteinExistence type="predicted"/>
<evidence type="ECO:0000313" key="1">
    <source>
        <dbReference type="EMBL" id="SUA68428.1"/>
    </source>
</evidence>
<name>A0A378XXM4_PAEPO</name>